<dbReference type="PANTHER" id="PTHR43300">
    <property type="entry name" value="ACETYLTRANSFERASE"/>
    <property type="match status" value="1"/>
</dbReference>
<dbReference type="PANTHER" id="PTHR43300:SF7">
    <property type="entry name" value="UDP-N-ACETYLBACILLOSAMINE N-ACETYLTRANSFERASE"/>
    <property type="match status" value="1"/>
</dbReference>
<dbReference type="InterPro" id="IPR001451">
    <property type="entry name" value="Hexapep"/>
</dbReference>
<dbReference type="Gene3D" id="3.40.50.20">
    <property type="match status" value="1"/>
</dbReference>
<evidence type="ECO:0000259" key="1">
    <source>
        <dbReference type="Pfam" id="PF17836"/>
    </source>
</evidence>
<organism evidence="2">
    <name type="scientific">freshwater metagenome</name>
    <dbReference type="NCBI Taxonomy" id="449393"/>
    <lineage>
        <taxon>unclassified sequences</taxon>
        <taxon>metagenomes</taxon>
        <taxon>ecological metagenomes</taxon>
    </lineage>
</organism>
<dbReference type="Gene3D" id="2.160.10.10">
    <property type="entry name" value="Hexapeptide repeat proteins"/>
    <property type="match status" value="1"/>
</dbReference>
<gene>
    <name evidence="2" type="ORF">UFOPK3773_00773</name>
</gene>
<evidence type="ECO:0000313" key="2">
    <source>
        <dbReference type="EMBL" id="CAB4939644.1"/>
    </source>
</evidence>
<feature type="domain" description="PglD N-terminal" evidence="1">
    <location>
        <begin position="6"/>
        <end position="82"/>
    </location>
</feature>
<dbReference type="CDD" id="cd03360">
    <property type="entry name" value="LbH_AT_putative"/>
    <property type="match status" value="1"/>
</dbReference>
<name>A0A6J7JAM2_9ZZZZ</name>
<dbReference type="Pfam" id="PF00132">
    <property type="entry name" value="Hexapep"/>
    <property type="match status" value="1"/>
</dbReference>
<dbReference type="InterPro" id="IPR041561">
    <property type="entry name" value="PglD_N"/>
</dbReference>
<protein>
    <submittedName>
        <fullName evidence="2">Unannotated protein</fullName>
    </submittedName>
</protein>
<dbReference type="NCBIfam" id="TIGR03570">
    <property type="entry name" value="NeuD_NnaD"/>
    <property type="match status" value="1"/>
</dbReference>
<dbReference type="SUPFAM" id="SSF51161">
    <property type="entry name" value="Trimeric LpxA-like enzymes"/>
    <property type="match status" value="1"/>
</dbReference>
<dbReference type="Pfam" id="PF17836">
    <property type="entry name" value="PglD_N"/>
    <property type="match status" value="1"/>
</dbReference>
<accession>A0A6J7JAM2</accession>
<dbReference type="InterPro" id="IPR011004">
    <property type="entry name" value="Trimer_LpxA-like_sf"/>
</dbReference>
<dbReference type="EMBL" id="CAFBNF010000064">
    <property type="protein sequence ID" value="CAB4939644.1"/>
    <property type="molecule type" value="Genomic_DNA"/>
</dbReference>
<sequence length="220" mass="22026">MAPQPIVIVGAGGMGREVLQLVRDIENHSAGSWEFAGFLDEVIPAPNLMASVNAHYVGRPSDTTCLNDLPSNCAFAVAVGSGIDRSVNFDLLGSAGLEPATLIHPTAVVGSVVTMEPGQTVCAGTVITTNVRLGVGTQINMLCTVAHDVVVGSFVTLSPGAIISGSVTIGSFATIGSNASVIPGVTLGEGCTVGAGAAVIRDVEPGTTVVGVPAHPISGR</sequence>
<dbReference type="AlphaFoldDB" id="A0A6J7JAM2"/>
<dbReference type="InterPro" id="IPR050179">
    <property type="entry name" value="Trans_hexapeptide_repeat"/>
</dbReference>
<proteinExistence type="predicted"/>
<dbReference type="InterPro" id="IPR020019">
    <property type="entry name" value="AcTrfase_PglD-like"/>
</dbReference>
<reference evidence="2" key="1">
    <citation type="submission" date="2020-05" db="EMBL/GenBank/DDBJ databases">
        <authorList>
            <person name="Chiriac C."/>
            <person name="Salcher M."/>
            <person name="Ghai R."/>
            <person name="Kavagutti S V."/>
        </authorList>
    </citation>
    <scope>NUCLEOTIDE SEQUENCE</scope>
</reference>